<proteinExistence type="predicted"/>
<accession>A0A1Y2LWN1</accession>
<evidence type="ECO:0000313" key="3">
    <source>
        <dbReference type="Proteomes" id="UP000193240"/>
    </source>
</evidence>
<sequence length="581" mass="61336">MESAYLTKAHEHVRNAQTATLSSSIATAGDEHDHAATLFHDAAQDTHNAEALRILGLLEDHHRKLAGLIKEAPRKSDRKGGSSTTSTNKPSGRESATTSSTTSSTSKTPSARTSSPPTSAPRTHRRLPQPAIASPAIASNLAEKRGIPSARRTTSGNVITVAGANAARDGQATPVRDLLERQARKADQSRSRELAKPKEAPRPSSPPPEDNFRRFYSAFGGVISAISAPLAFTSLPLNPPPPTPAPEPLQTEKVPKTKSRNSSPEASRTVKSSVPDLAALISKPALRALEGGTPIRPNESFYLVPTSGGTVTYASMLQGSNTQPHHLNPIDEGSGSLKGSHDEFVDAQESVGPPSPTTARGPRSRSSTSHAAVAPQRSIPAGRGTGLKTPEELALENETLKALVDTQARRIMMWETNSQNNYKLAQSLRARHPPATNHPRGASDPAALAHALAQGPPALPSPPIPASSPSASAPPLLAAPPPDPTAARVAALEAHLAAQSSTLDDLRCTNDRLARQNERDKAVIARYREQWEKLKAGARRKELERRGRAAGGEVVDAGVEAEGEAAGEQEEAEAEADFGRA</sequence>
<feature type="region of interest" description="Disordered" evidence="1">
    <location>
        <begin position="237"/>
        <end position="273"/>
    </location>
</feature>
<protein>
    <submittedName>
        <fullName evidence="2">Uncharacterized protein</fullName>
    </submittedName>
</protein>
<feature type="compositionally biased region" description="Polar residues" evidence="1">
    <location>
        <begin position="260"/>
        <end position="272"/>
    </location>
</feature>
<organism evidence="2 3">
    <name type="scientific">Epicoccum nigrum</name>
    <name type="common">Soil fungus</name>
    <name type="synonym">Epicoccum purpurascens</name>
    <dbReference type="NCBI Taxonomy" id="105696"/>
    <lineage>
        <taxon>Eukaryota</taxon>
        <taxon>Fungi</taxon>
        <taxon>Dikarya</taxon>
        <taxon>Ascomycota</taxon>
        <taxon>Pezizomycotina</taxon>
        <taxon>Dothideomycetes</taxon>
        <taxon>Pleosporomycetidae</taxon>
        <taxon>Pleosporales</taxon>
        <taxon>Pleosporineae</taxon>
        <taxon>Didymellaceae</taxon>
        <taxon>Epicoccum</taxon>
    </lineage>
</organism>
<evidence type="ECO:0000313" key="2">
    <source>
        <dbReference type="EMBL" id="OSS48305.1"/>
    </source>
</evidence>
<feature type="compositionally biased region" description="Basic and acidic residues" evidence="1">
    <location>
        <begin position="71"/>
        <end position="80"/>
    </location>
</feature>
<keyword evidence="3" id="KW-1185">Reference proteome</keyword>
<dbReference type="SUPFAM" id="SSF140361">
    <property type="entry name" value="MIT domain-like"/>
    <property type="match status" value="1"/>
</dbReference>
<feature type="region of interest" description="Disordered" evidence="1">
    <location>
        <begin position="181"/>
        <end position="213"/>
    </location>
</feature>
<dbReference type="PANTHER" id="PTHR40130">
    <property type="entry name" value="EXPRESSED PROTEIN"/>
    <property type="match status" value="1"/>
</dbReference>
<feature type="compositionally biased region" description="Pro residues" evidence="1">
    <location>
        <begin position="457"/>
        <end position="466"/>
    </location>
</feature>
<feature type="compositionally biased region" description="Low complexity" evidence="1">
    <location>
        <begin position="130"/>
        <end position="139"/>
    </location>
</feature>
<feature type="region of interest" description="Disordered" evidence="1">
    <location>
        <begin position="539"/>
        <end position="581"/>
    </location>
</feature>
<dbReference type="PANTHER" id="PTHR40130:SF1">
    <property type="entry name" value="SPINDLE POLE BODY-ASSOCIATED PROTEIN CUT12 DOMAIN-CONTAINING PROTEIN"/>
    <property type="match status" value="1"/>
</dbReference>
<feature type="compositionally biased region" description="Low complexity" evidence="1">
    <location>
        <begin position="95"/>
        <end position="121"/>
    </location>
</feature>
<feature type="compositionally biased region" description="Acidic residues" evidence="1">
    <location>
        <begin position="559"/>
        <end position="581"/>
    </location>
</feature>
<dbReference type="OMA" id="FQHENPP"/>
<gene>
    <name evidence="2" type="ORF">B5807_07921</name>
</gene>
<evidence type="ECO:0000256" key="1">
    <source>
        <dbReference type="SAM" id="MobiDB-lite"/>
    </source>
</evidence>
<dbReference type="InParanoid" id="A0A1Y2LWN1"/>
<dbReference type="EMBL" id="KZ107846">
    <property type="protein sequence ID" value="OSS48305.1"/>
    <property type="molecule type" value="Genomic_DNA"/>
</dbReference>
<feature type="compositionally biased region" description="Basic and acidic residues" evidence="1">
    <location>
        <begin position="181"/>
        <end position="201"/>
    </location>
</feature>
<feature type="compositionally biased region" description="Low complexity" evidence="1">
    <location>
        <begin position="467"/>
        <end position="476"/>
    </location>
</feature>
<feature type="compositionally biased region" description="Pro residues" evidence="1">
    <location>
        <begin position="237"/>
        <end position="247"/>
    </location>
</feature>
<feature type="compositionally biased region" description="Polar residues" evidence="1">
    <location>
        <begin position="81"/>
        <end position="90"/>
    </location>
</feature>
<dbReference type="Gene3D" id="1.20.58.80">
    <property type="entry name" value="Phosphotransferase system, lactose/cellobiose-type IIA subunit"/>
    <property type="match status" value="1"/>
</dbReference>
<reference evidence="2 3" key="1">
    <citation type="journal article" date="2017" name="Genome Announc.">
        <title>Genome sequence of the saprophytic ascomycete Epicoccum nigrum ICMP 19927 strain isolated from New Zealand.</title>
        <authorList>
            <person name="Fokin M."/>
            <person name="Fleetwood D."/>
            <person name="Weir B.S."/>
            <person name="Villas-Boas S.G."/>
        </authorList>
    </citation>
    <scope>NUCLEOTIDE SEQUENCE [LARGE SCALE GENOMIC DNA]</scope>
    <source>
        <strain evidence="2 3">ICMP 19927</strain>
    </source>
</reference>
<feature type="region of interest" description="Disordered" evidence="1">
    <location>
        <begin position="453"/>
        <end position="485"/>
    </location>
</feature>
<dbReference type="AlphaFoldDB" id="A0A1Y2LWN1"/>
<dbReference type="STRING" id="105696.A0A1Y2LWN1"/>
<name>A0A1Y2LWN1_EPING</name>
<feature type="region of interest" description="Disordered" evidence="1">
    <location>
        <begin position="319"/>
        <end position="393"/>
    </location>
</feature>
<dbReference type="Proteomes" id="UP000193240">
    <property type="component" value="Unassembled WGS sequence"/>
</dbReference>
<feature type="region of interest" description="Disordered" evidence="1">
    <location>
        <begin position="68"/>
        <end position="154"/>
    </location>
</feature>